<proteinExistence type="predicted"/>
<name>A0A9P3GK92_9APHY</name>
<reference evidence="1 2" key="1">
    <citation type="submission" date="2021-08" db="EMBL/GenBank/DDBJ databases">
        <title>Draft Genome Sequence of Phanerochaete sordida strain YK-624.</title>
        <authorList>
            <person name="Mori T."/>
            <person name="Dohra H."/>
            <person name="Suzuki T."/>
            <person name="Kawagishi H."/>
            <person name="Hirai H."/>
        </authorList>
    </citation>
    <scope>NUCLEOTIDE SEQUENCE [LARGE SCALE GENOMIC DNA]</scope>
    <source>
        <strain evidence="1 2">YK-624</strain>
    </source>
</reference>
<dbReference type="Proteomes" id="UP000703269">
    <property type="component" value="Unassembled WGS sequence"/>
</dbReference>
<evidence type="ECO:0000313" key="1">
    <source>
        <dbReference type="EMBL" id="GJE96316.1"/>
    </source>
</evidence>
<protein>
    <submittedName>
        <fullName evidence="1">Uncharacterized protein</fullName>
    </submittedName>
</protein>
<accession>A0A9P3GK92</accession>
<gene>
    <name evidence="1" type="ORF">PsYK624_125100</name>
</gene>
<keyword evidence="2" id="KW-1185">Reference proteome</keyword>
<dbReference type="OrthoDB" id="2977329at2759"/>
<comment type="caution">
    <text evidence="1">The sequence shown here is derived from an EMBL/GenBank/DDBJ whole genome shotgun (WGS) entry which is preliminary data.</text>
</comment>
<dbReference type="AlphaFoldDB" id="A0A9P3GK92"/>
<organism evidence="1 2">
    <name type="scientific">Phanerochaete sordida</name>
    <dbReference type="NCBI Taxonomy" id="48140"/>
    <lineage>
        <taxon>Eukaryota</taxon>
        <taxon>Fungi</taxon>
        <taxon>Dikarya</taxon>
        <taxon>Basidiomycota</taxon>
        <taxon>Agaricomycotina</taxon>
        <taxon>Agaricomycetes</taxon>
        <taxon>Polyporales</taxon>
        <taxon>Phanerochaetaceae</taxon>
        <taxon>Phanerochaete</taxon>
    </lineage>
</organism>
<evidence type="ECO:0000313" key="2">
    <source>
        <dbReference type="Proteomes" id="UP000703269"/>
    </source>
</evidence>
<dbReference type="EMBL" id="BPQB01000058">
    <property type="protein sequence ID" value="GJE96316.1"/>
    <property type="molecule type" value="Genomic_DNA"/>
</dbReference>
<sequence>MPTVRASSTILREVSPVVVMFAEIVDDIIGYLYDDTTTLHALTLVQKQWLPRSSFHLFSRLRWPLCKHQWPEEPTNPNEPCKCHLLDSEEGLRDLHALLATTPRISNSVQDLRITMGWDNTSRVPDEQFLHAWYHGMHYEAPQKHDVLTLAPVQRLTSPYESSQILNLAPCVEALEI</sequence>